<feature type="transmembrane region" description="Helical" evidence="1">
    <location>
        <begin position="145"/>
        <end position="164"/>
    </location>
</feature>
<dbReference type="InParanoid" id="Q55DK7"/>
<dbReference type="RefSeq" id="XP_646124.1">
    <property type="nucleotide sequence ID" value="XM_641032.1"/>
</dbReference>
<dbReference type="OMA" id="MISWHIT"/>
<protein>
    <recommendedName>
        <fullName evidence="4">Transmembrane protein</fullName>
    </recommendedName>
</protein>
<dbReference type="VEuPathDB" id="AmoebaDB:DDB_G0270584"/>
<keyword evidence="1" id="KW-1133">Transmembrane helix</keyword>
<keyword evidence="1" id="KW-0472">Membrane</keyword>
<evidence type="ECO:0000313" key="3">
    <source>
        <dbReference type="Proteomes" id="UP000002195"/>
    </source>
</evidence>
<dbReference type="KEGG" id="ddi:DDB_G0270584"/>
<organism evidence="2 3">
    <name type="scientific">Dictyostelium discoideum</name>
    <name type="common">Social amoeba</name>
    <dbReference type="NCBI Taxonomy" id="44689"/>
    <lineage>
        <taxon>Eukaryota</taxon>
        <taxon>Amoebozoa</taxon>
        <taxon>Evosea</taxon>
        <taxon>Eumycetozoa</taxon>
        <taxon>Dictyostelia</taxon>
        <taxon>Dictyosteliales</taxon>
        <taxon>Dictyosteliaceae</taxon>
        <taxon>Dictyostelium</taxon>
    </lineage>
</organism>
<keyword evidence="3" id="KW-1185">Reference proteome</keyword>
<gene>
    <name evidence="2" type="ORF">DDB_G0270584</name>
</gene>
<dbReference type="GeneID" id="8617073"/>
<reference evidence="2 3" key="1">
    <citation type="journal article" date="2005" name="Nature">
        <title>The genome of the social amoeba Dictyostelium discoideum.</title>
        <authorList>
            <consortium name="The Dictyostelium discoideum Sequencing Consortium"/>
            <person name="Eichinger L."/>
            <person name="Pachebat J.A."/>
            <person name="Glockner G."/>
            <person name="Rajandream M.A."/>
            <person name="Sucgang R."/>
            <person name="Berriman M."/>
            <person name="Song J."/>
            <person name="Olsen R."/>
            <person name="Szafranski K."/>
            <person name="Xu Q."/>
            <person name="Tunggal B."/>
            <person name="Kummerfeld S."/>
            <person name="Madera M."/>
            <person name="Konfortov B.A."/>
            <person name="Rivero F."/>
            <person name="Bankier A.T."/>
            <person name="Lehmann R."/>
            <person name="Hamlin N."/>
            <person name="Davies R."/>
            <person name="Gaudet P."/>
            <person name="Fey P."/>
            <person name="Pilcher K."/>
            <person name="Chen G."/>
            <person name="Saunders D."/>
            <person name="Sodergren E."/>
            <person name="Davis P."/>
            <person name="Kerhornou A."/>
            <person name="Nie X."/>
            <person name="Hall N."/>
            <person name="Anjard C."/>
            <person name="Hemphill L."/>
            <person name="Bason N."/>
            <person name="Farbrother P."/>
            <person name="Desany B."/>
            <person name="Just E."/>
            <person name="Morio T."/>
            <person name="Rost R."/>
            <person name="Churcher C."/>
            <person name="Cooper J."/>
            <person name="Haydock S."/>
            <person name="van Driessche N."/>
            <person name="Cronin A."/>
            <person name="Goodhead I."/>
            <person name="Muzny D."/>
            <person name="Mourier T."/>
            <person name="Pain A."/>
            <person name="Lu M."/>
            <person name="Harper D."/>
            <person name="Lindsay R."/>
            <person name="Hauser H."/>
            <person name="James K."/>
            <person name="Quiles M."/>
            <person name="Madan Babu M."/>
            <person name="Saito T."/>
            <person name="Buchrieser C."/>
            <person name="Wardroper A."/>
            <person name="Felder M."/>
            <person name="Thangavelu M."/>
            <person name="Johnson D."/>
            <person name="Knights A."/>
            <person name="Loulseged H."/>
            <person name="Mungall K."/>
            <person name="Oliver K."/>
            <person name="Price C."/>
            <person name="Quail M.A."/>
            <person name="Urushihara H."/>
            <person name="Hernandez J."/>
            <person name="Rabbinowitsch E."/>
            <person name="Steffen D."/>
            <person name="Sanders M."/>
            <person name="Ma J."/>
            <person name="Kohara Y."/>
            <person name="Sharp S."/>
            <person name="Simmonds M."/>
            <person name="Spiegler S."/>
            <person name="Tivey A."/>
            <person name="Sugano S."/>
            <person name="White B."/>
            <person name="Walker D."/>
            <person name="Woodward J."/>
            <person name="Winckler T."/>
            <person name="Tanaka Y."/>
            <person name="Shaulsky G."/>
            <person name="Schleicher M."/>
            <person name="Weinstock G."/>
            <person name="Rosenthal A."/>
            <person name="Cox E.C."/>
            <person name="Chisholm R.L."/>
            <person name="Gibbs R."/>
            <person name="Loomis W.F."/>
            <person name="Platzer M."/>
            <person name="Kay R.R."/>
            <person name="Williams J."/>
            <person name="Dear P.H."/>
            <person name="Noegel A.A."/>
            <person name="Barrell B."/>
            <person name="Kuspa A."/>
        </authorList>
    </citation>
    <scope>NUCLEOTIDE SEQUENCE [LARGE SCALE GENOMIC DNA]</scope>
    <source>
        <strain evidence="2 3">AX4</strain>
    </source>
</reference>
<sequence>MNTNINTYNQNINSGESDVILNIPLLLNKSQRNINVNYGTISQSVPPLPSQPLSKTNHQPTSQVYQIQAQNQQQQQQQQLNNVLVLNKSKKTLLFDNNVYYGELTPYINPQEYIEVIDLINNISNEALFEKSSFSSFKNRIKFKVFDWIFLACFISILVFFIIAKLYRAAVVVSVLLFLIALISKVLYFFFTKNTEIKISIEQGYENFFGVLSQKYNPLIFKGVFEKKEKGDGEFEYNQTSLIIEYPTYIRTAYVFHNPNEYQCYKQQIQPMTNYQL</sequence>
<evidence type="ECO:0000256" key="1">
    <source>
        <dbReference type="SAM" id="Phobius"/>
    </source>
</evidence>
<dbReference type="AlphaFoldDB" id="Q55DK7"/>
<dbReference type="EMBL" id="AAFI02000005">
    <property type="protein sequence ID" value="EAL72642.1"/>
    <property type="molecule type" value="Genomic_DNA"/>
</dbReference>
<comment type="caution">
    <text evidence="2">The sequence shown here is derived from an EMBL/GenBank/DDBJ whole genome shotgun (WGS) entry which is preliminary data.</text>
</comment>
<dbReference type="FunCoup" id="Q55DK7">
    <property type="interactions" value="877"/>
</dbReference>
<keyword evidence="1" id="KW-0812">Transmembrane</keyword>
<dbReference type="HOGENOM" id="CLU_1006206_0_0_1"/>
<evidence type="ECO:0008006" key="4">
    <source>
        <dbReference type="Google" id="ProtNLM"/>
    </source>
</evidence>
<accession>Q55DK7</accession>
<dbReference type="Proteomes" id="UP000002195">
    <property type="component" value="Unassembled WGS sequence"/>
</dbReference>
<proteinExistence type="predicted"/>
<evidence type="ECO:0000313" key="2">
    <source>
        <dbReference type="EMBL" id="EAL72642.1"/>
    </source>
</evidence>
<dbReference type="eggNOG" id="ENOG502RHXS">
    <property type="taxonomic scope" value="Eukaryota"/>
</dbReference>
<name>Q55DK7_DICDI</name>
<dbReference type="SMR" id="Q55DK7"/>
<dbReference type="PaxDb" id="44689-DDB0201786"/>
<dbReference type="dictyBase" id="DDB_G0270584"/>
<feature type="transmembrane region" description="Helical" evidence="1">
    <location>
        <begin position="170"/>
        <end position="191"/>
    </location>
</feature>